<name>A0A026W5Y7_OOCBI</name>
<gene>
    <name evidence="1" type="ORF">X777_09824</name>
</gene>
<dbReference type="OrthoDB" id="5405561at2759"/>
<evidence type="ECO:0000313" key="2">
    <source>
        <dbReference type="Proteomes" id="UP000053097"/>
    </source>
</evidence>
<reference evidence="1 2" key="1">
    <citation type="journal article" date="2014" name="Curr. Biol.">
        <title>The genome of the clonal raider ant Cerapachys biroi.</title>
        <authorList>
            <person name="Oxley P.R."/>
            <person name="Ji L."/>
            <person name="Fetter-Pruneda I."/>
            <person name="McKenzie S.K."/>
            <person name="Li C."/>
            <person name="Hu H."/>
            <person name="Zhang G."/>
            <person name="Kronauer D.J."/>
        </authorList>
    </citation>
    <scope>NUCLEOTIDE SEQUENCE [LARGE SCALE GENOMIC DNA]</scope>
</reference>
<sequence length="72" mass="7676">MAESIKKSSPVTGQTATFLLTKQAEHLADDHRVKVAVIGSAPKGVAVAIAILFKVGIDIIDQFLTSNLSYCF</sequence>
<evidence type="ECO:0000313" key="1">
    <source>
        <dbReference type="EMBL" id="EZA51480.1"/>
    </source>
</evidence>
<proteinExistence type="predicted"/>
<dbReference type="AlphaFoldDB" id="A0A026W5Y7"/>
<dbReference type="STRING" id="2015173.A0A026W5Y7"/>
<protein>
    <submittedName>
        <fullName evidence="1">Uncharacterized protein</fullName>
    </submittedName>
</protein>
<dbReference type="EMBL" id="KK107388">
    <property type="protein sequence ID" value="EZA51480.1"/>
    <property type="molecule type" value="Genomic_DNA"/>
</dbReference>
<organism evidence="1 2">
    <name type="scientific">Ooceraea biroi</name>
    <name type="common">Clonal raider ant</name>
    <name type="synonym">Cerapachys biroi</name>
    <dbReference type="NCBI Taxonomy" id="2015173"/>
    <lineage>
        <taxon>Eukaryota</taxon>
        <taxon>Metazoa</taxon>
        <taxon>Ecdysozoa</taxon>
        <taxon>Arthropoda</taxon>
        <taxon>Hexapoda</taxon>
        <taxon>Insecta</taxon>
        <taxon>Pterygota</taxon>
        <taxon>Neoptera</taxon>
        <taxon>Endopterygota</taxon>
        <taxon>Hymenoptera</taxon>
        <taxon>Apocrita</taxon>
        <taxon>Aculeata</taxon>
        <taxon>Formicoidea</taxon>
        <taxon>Formicidae</taxon>
        <taxon>Dorylinae</taxon>
        <taxon>Ooceraea</taxon>
    </lineage>
</organism>
<accession>A0A026W5Y7</accession>
<keyword evidence="2" id="KW-1185">Reference proteome</keyword>
<dbReference type="Proteomes" id="UP000053097">
    <property type="component" value="Unassembled WGS sequence"/>
</dbReference>